<dbReference type="InterPro" id="IPR036901">
    <property type="entry name" value="Asp/Orn_carbamoylTrfase_sf"/>
</dbReference>
<dbReference type="AlphaFoldDB" id="A0A1F6AAK6"/>
<dbReference type="Gene3D" id="3.40.50.1370">
    <property type="entry name" value="Aspartate/ornithine carbamoyltransferase"/>
    <property type="match status" value="2"/>
</dbReference>
<evidence type="ECO:0000256" key="8">
    <source>
        <dbReference type="NCBIfam" id="TIGR00670"/>
    </source>
</evidence>
<protein>
    <recommendedName>
        <fullName evidence="3 8">Aspartate carbamoyltransferase</fullName>
        <ecNumber evidence="3 8">2.1.3.2</ecNumber>
    </recommendedName>
</protein>
<evidence type="ECO:0000256" key="9">
    <source>
        <dbReference type="RuleBase" id="RU003634"/>
    </source>
</evidence>
<dbReference type="InterPro" id="IPR006130">
    <property type="entry name" value="Asp/Orn_carbamoylTrfase"/>
</dbReference>
<dbReference type="GO" id="GO:0006207">
    <property type="term" value="P:'de novo' pyrimidine nucleobase biosynthetic process"/>
    <property type="evidence" value="ECO:0007669"/>
    <property type="project" value="InterPro"/>
</dbReference>
<sequence>MINTIFGKSLISVLDITPAEIKIIFDRTSQMRQLVTTKGGDDRLSHRIMAALFYEPSTRTFSSFISAMQRLGGGIIPLNGMKNTSVEKGESFHHTVQVFSRYADCLVIRHSEAGLPKLATNYITRPVINAGDGFGEHPTQALFDLYTIIEKLGHLDGLTITLVGDLKFGRTVHSLSQLLVGLSTQVVINLVAPTQLRMPADIIENIQKRNIKILETSNLDEVLAQTDVLYVTRVQKERFDNISEYEKLKSYYIVDKKKLKTAKKKMIIMHPLPIAAGEIQNEVDSDPRSVYLNSQLSNGLYLRMALLDLILNR</sequence>
<dbReference type="FunFam" id="3.40.50.1370:FF:000002">
    <property type="entry name" value="Aspartate carbamoyltransferase 2"/>
    <property type="match status" value="1"/>
</dbReference>
<accession>A0A1F6AAK6</accession>
<comment type="function">
    <text evidence="6">Catalyzes the condensation of carbamoyl phosphate and aspartate to form carbamoyl aspartate and inorganic phosphate, the committed step in the de novo pyrimidine nucleotide biosynthesis pathway.</text>
</comment>
<evidence type="ECO:0000313" key="12">
    <source>
        <dbReference type="EMBL" id="OGG21654.1"/>
    </source>
</evidence>
<evidence type="ECO:0000256" key="7">
    <source>
        <dbReference type="ARBA" id="ARBA00048859"/>
    </source>
</evidence>
<dbReference type="UniPathway" id="UPA00070">
    <property type="reaction ID" value="UER00116"/>
</dbReference>
<reference evidence="12 13" key="1">
    <citation type="journal article" date="2016" name="Nat. Commun.">
        <title>Thousands of microbial genomes shed light on interconnected biogeochemical processes in an aquifer system.</title>
        <authorList>
            <person name="Anantharaman K."/>
            <person name="Brown C.T."/>
            <person name="Hug L.A."/>
            <person name="Sharon I."/>
            <person name="Castelle C.J."/>
            <person name="Probst A.J."/>
            <person name="Thomas B.C."/>
            <person name="Singh A."/>
            <person name="Wilkins M.J."/>
            <person name="Karaoz U."/>
            <person name="Brodie E.L."/>
            <person name="Williams K.H."/>
            <person name="Hubbard S.S."/>
            <person name="Banfield J.F."/>
        </authorList>
    </citation>
    <scope>NUCLEOTIDE SEQUENCE [LARGE SCALE GENOMIC DNA]</scope>
</reference>
<keyword evidence="5" id="KW-0665">Pyrimidine biosynthesis</keyword>
<evidence type="ECO:0000256" key="5">
    <source>
        <dbReference type="ARBA" id="ARBA00022975"/>
    </source>
</evidence>
<keyword evidence="4 9" id="KW-0808">Transferase</keyword>
<evidence type="ECO:0000256" key="2">
    <source>
        <dbReference type="ARBA" id="ARBA00008896"/>
    </source>
</evidence>
<dbReference type="GO" id="GO:0006520">
    <property type="term" value="P:amino acid metabolic process"/>
    <property type="evidence" value="ECO:0007669"/>
    <property type="project" value="InterPro"/>
</dbReference>
<dbReference type="PROSITE" id="PS00097">
    <property type="entry name" value="CARBAMOYLTRANSFERASE"/>
    <property type="match status" value="1"/>
</dbReference>
<dbReference type="EMBL" id="MFJN01000018">
    <property type="protein sequence ID" value="OGG21654.1"/>
    <property type="molecule type" value="Genomic_DNA"/>
</dbReference>
<dbReference type="EC" id="2.1.3.2" evidence="3 8"/>
<proteinExistence type="inferred from homology"/>
<organism evidence="12 13">
    <name type="scientific">Candidatus Gottesmanbacteria bacterium RIFCSPHIGHO2_02_FULL_40_13</name>
    <dbReference type="NCBI Taxonomy" id="1798384"/>
    <lineage>
        <taxon>Bacteria</taxon>
        <taxon>Candidatus Gottesmaniibacteriota</taxon>
    </lineage>
</organism>
<dbReference type="Pfam" id="PF02729">
    <property type="entry name" value="OTCace_N"/>
    <property type="match status" value="1"/>
</dbReference>
<dbReference type="PANTHER" id="PTHR45753">
    <property type="entry name" value="ORNITHINE CARBAMOYLTRANSFERASE, MITOCHONDRIAL"/>
    <property type="match status" value="1"/>
</dbReference>
<comment type="similarity">
    <text evidence="2">Belongs to the aspartate/ornithine carbamoyltransferase superfamily. ATCase family.</text>
</comment>
<dbReference type="Pfam" id="PF00185">
    <property type="entry name" value="OTCace"/>
    <property type="match status" value="1"/>
</dbReference>
<dbReference type="InterPro" id="IPR002082">
    <property type="entry name" value="Asp_carbamoyltransf"/>
</dbReference>
<evidence type="ECO:0000256" key="6">
    <source>
        <dbReference type="ARBA" id="ARBA00043884"/>
    </source>
</evidence>
<dbReference type="PANTHER" id="PTHR45753:SF6">
    <property type="entry name" value="ASPARTATE CARBAMOYLTRANSFERASE"/>
    <property type="match status" value="1"/>
</dbReference>
<comment type="pathway">
    <text evidence="1">Pyrimidine metabolism; UMP biosynthesis via de novo pathway; (S)-dihydroorotate from bicarbonate: step 2/3.</text>
</comment>
<evidence type="ECO:0000256" key="1">
    <source>
        <dbReference type="ARBA" id="ARBA00004852"/>
    </source>
</evidence>
<dbReference type="SUPFAM" id="SSF53671">
    <property type="entry name" value="Aspartate/ornithine carbamoyltransferase"/>
    <property type="match status" value="1"/>
</dbReference>
<dbReference type="PRINTS" id="PR00101">
    <property type="entry name" value="ATCASE"/>
</dbReference>
<dbReference type="Proteomes" id="UP000177092">
    <property type="component" value="Unassembled WGS sequence"/>
</dbReference>
<gene>
    <name evidence="12" type="ORF">A3D03_01510</name>
</gene>
<dbReference type="InterPro" id="IPR006132">
    <property type="entry name" value="Asp/Orn_carbamoyltranf_P-bd"/>
</dbReference>
<dbReference type="NCBIfam" id="TIGR00670">
    <property type="entry name" value="asp_carb_tr"/>
    <property type="match status" value="1"/>
</dbReference>
<evidence type="ECO:0000259" key="11">
    <source>
        <dbReference type="Pfam" id="PF02729"/>
    </source>
</evidence>
<evidence type="ECO:0000256" key="4">
    <source>
        <dbReference type="ARBA" id="ARBA00022679"/>
    </source>
</evidence>
<feature type="domain" description="Aspartate/ornithine carbamoyltransferase Asp/Orn-binding" evidence="10">
    <location>
        <begin position="156"/>
        <end position="309"/>
    </location>
</feature>
<dbReference type="GO" id="GO:0044205">
    <property type="term" value="P:'de novo' UMP biosynthetic process"/>
    <property type="evidence" value="ECO:0007669"/>
    <property type="project" value="UniProtKB-UniPathway"/>
</dbReference>
<dbReference type="GO" id="GO:0004070">
    <property type="term" value="F:aspartate carbamoyltransferase activity"/>
    <property type="evidence" value="ECO:0007669"/>
    <property type="project" value="UniProtKB-UniRule"/>
</dbReference>
<dbReference type="InterPro" id="IPR006131">
    <property type="entry name" value="Asp_carbamoyltransf_Asp/Orn-bd"/>
</dbReference>
<evidence type="ECO:0000256" key="3">
    <source>
        <dbReference type="ARBA" id="ARBA00013008"/>
    </source>
</evidence>
<feature type="domain" description="Aspartate/ornithine carbamoyltransferase carbamoyl-P binding" evidence="11">
    <location>
        <begin position="8"/>
        <end position="150"/>
    </location>
</feature>
<evidence type="ECO:0000259" key="10">
    <source>
        <dbReference type="Pfam" id="PF00185"/>
    </source>
</evidence>
<dbReference type="PRINTS" id="PR00100">
    <property type="entry name" value="AOTCASE"/>
</dbReference>
<dbReference type="NCBIfam" id="NF002032">
    <property type="entry name" value="PRK00856.1"/>
    <property type="match status" value="1"/>
</dbReference>
<evidence type="ECO:0000313" key="13">
    <source>
        <dbReference type="Proteomes" id="UP000177092"/>
    </source>
</evidence>
<comment type="catalytic activity">
    <reaction evidence="7">
        <text>carbamoyl phosphate + L-aspartate = N-carbamoyl-L-aspartate + phosphate + H(+)</text>
        <dbReference type="Rhea" id="RHEA:20013"/>
        <dbReference type="ChEBI" id="CHEBI:15378"/>
        <dbReference type="ChEBI" id="CHEBI:29991"/>
        <dbReference type="ChEBI" id="CHEBI:32814"/>
        <dbReference type="ChEBI" id="CHEBI:43474"/>
        <dbReference type="ChEBI" id="CHEBI:58228"/>
        <dbReference type="EC" id="2.1.3.2"/>
    </reaction>
</comment>
<name>A0A1F6AAK6_9BACT</name>
<dbReference type="GO" id="GO:0016597">
    <property type="term" value="F:amino acid binding"/>
    <property type="evidence" value="ECO:0007669"/>
    <property type="project" value="InterPro"/>
</dbReference>
<dbReference type="STRING" id="1798384.A3D03_01510"/>
<comment type="caution">
    <text evidence="12">The sequence shown here is derived from an EMBL/GenBank/DDBJ whole genome shotgun (WGS) entry which is preliminary data.</text>
</comment>